<dbReference type="GO" id="GO:0000981">
    <property type="term" value="F:DNA-binding transcription factor activity, RNA polymerase II-specific"/>
    <property type="evidence" value="ECO:0007669"/>
    <property type="project" value="InterPro"/>
</dbReference>
<dbReference type="Proteomes" id="UP000288429">
    <property type="component" value="Unassembled WGS sequence"/>
</dbReference>
<keyword evidence="7" id="KW-1185">Reference proteome</keyword>
<dbReference type="PROSITE" id="PS00463">
    <property type="entry name" value="ZN2_CY6_FUNGAL_1"/>
    <property type="match status" value="1"/>
</dbReference>
<feature type="compositionally biased region" description="Basic and acidic residues" evidence="4">
    <location>
        <begin position="377"/>
        <end position="391"/>
    </location>
</feature>
<evidence type="ECO:0000259" key="5">
    <source>
        <dbReference type="PROSITE" id="PS50048"/>
    </source>
</evidence>
<feature type="region of interest" description="Disordered" evidence="4">
    <location>
        <begin position="371"/>
        <end position="404"/>
    </location>
</feature>
<evidence type="ECO:0000256" key="1">
    <source>
        <dbReference type="ARBA" id="ARBA00004123"/>
    </source>
</evidence>
<comment type="subcellular location">
    <subcellularLocation>
        <location evidence="1">Nucleus</location>
    </subcellularLocation>
</comment>
<accession>A0A428SYV4</accession>
<dbReference type="InterPro" id="IPR021858">
    <property type="entry name" value="Fun_TF"/>
</dbReference>
<proteinExistence type="predicted"/>
<dbReference type="Pfam" id="PF11951">
    <property type="entry name" value="Fungal_trans_2"/>
    <property type="match status" value="1"/>
</dbReference>
<evidence type="ECO:0000313" key="6">
    <source>
        <dbReference type="EMBL" id="RSL94979.1"/>
    </source>
</evidence>
<dbReference type="CDD" id="cd00067">
    <property type="entry name" value="GAL4"/>
    <property type="match status" value="1"/>
</dbReference>
<evidence type="ECO:0000256" key="3">
    <source>
        <dbReference type="SAM" id="Coils"/>
    </source>
</evidence>
<dbReference type="PANTHER" id="PTHR37534:SF46">
    <property type="entry name" value="ZN(II)2CYS6 TRANSCRIPTION FACTOR (EUROFUNG)"/>
    <property type="match status" value="1"/>
</dbReference>
<sequence>MFANFELYSGGWVDAEYKRKRRRSRKGCIPCRERHKKCDEARPMCGQCSTRRVTCRWRKAPSDDGLNSDAGNTPDSLSPSSISYTSLSSGVAESISSPSDSGGLHDLGSPDMVVSFPLHSLSPSTVFSECAKSLPSCSMVDLLQVFDRATSGHDFGGEYSLLTQGFPWLSRSPSMLHAWLSCSAMLISQFQTSWRPHALRQYTKAIRELRRSIEYGVTVADESTFATILILHVFGRFGDVNNDPSTPHLSAAARLHAAINQPPSNAHHALILEAFIYQIAINSTFRPSPLEGYEGLSRVIRLWSDSSVLQQSASSPQLKNAGLSAFLPIWTFDIIFKASHLLHNRHNITSDELLEKLRQLQTQLDKLQEELSPGNNHLEEHNSWSEGDVSRNEQLVPGSDEPASQGEVVISLNSDTRSPHDKHPDEGFHMRNLYFLAASLLILKLACPAATVHDSNVTTLFKSALFHLRHVRTDLPCLLWTITVLGIAASSSQDRSVIVAHVEAMRHFAGERAATSVLQFLASTWGTGGASSTLELEDEGSAGLGSGSPEAFGYSPACLDSALGLDVLFNESLMKTVIL</sequence>
<dbReference type="InterPro" id="IPR001138">
    <property type="entry name" value="Zn2Cys6_DnaBD"/>
</dbReference>
<comment type="caution">
    <text evidence="6">The sequence shown here is derived from an EMBL/GenBank/DDBJ whole genome shotgun (WGS) entry which is preliminary data.</text>
</comment>
<protein>
    <recommendedName>
        <fullName evidence="5">Zn(2)-C6 fungal-type domain-containing protein</fullName>
    </recommendedName>
</protein>
<evidence type="ECO:0000313" key="7">
    <source>
        <dbReference type="Proteomes" id="UP000288429"/>
    </source>
</evidence>
<feature type="domain" description="Zn(2)-C6 fungal-type" evidence="5">
    <location>
        <begin position="27"/>
        <end position="57"/>
    </location>
</feature>
<dbReference type="SMART" id="SM00066">
    <property type="entry name" value="GAL4"/>
    <property type="match status" value="1"/>
</dbReference>
<dbReference type="Gene3D" id="4.10.240.10">
    <property type="entry name" value="Zn(2)-C6 fungal-type DNA-binding domain"/>
    <property type="match status" value="1"/>
</dbReference>
<feature type="coiled-coil region" evidence="3">
    <location>
        <begin position="343"/>
        <end position="370"/>
    </location>
</feature>
<name>A0A428SYV4_9HYPO</name>
<dbReference type="GO" id="GO:0005634">
    <property type="term" value="C:nucleus"/>
    <property type="evidence" value="ECO:0007669"/>
    <property type="project" value="UniProtKB-SubCell"/>
</dbReference>
<dbReference type="EMBL" id="NIZV01000308">
    <property type="protein sequence ID" value="RSL94979.1"/>
    <property type="molecule type" value="Genomic_DNA"/>
</dbReference>
<dbReference type="AlphaFoldDB" id="A0A428SYV4"/>
<gene>
    <name evidence="6" type="ORF">CDV31_014077</name>
</gene>
<organism evidence="6 7">
    <name type="scientific">Fusarium ambrosium</name>
    <dbReference type="NCBI Taxonomy" id="131363"/>
    <lineage>
        <taxon>Eukaryota</taxon>
        <taxon>Fungi</taxon>
        <taxon>Dikarya</taxon>
        <taxon>Ascomycota</taxon>
        <taxon>Pezizomycotina</taxon>
        <taxon>Sordariomycetes</taxon>
        <taxon>Hypocreomycetidae</taxon>
        <taxon>Hypocreales</taxon>
        <taxon>Nectriaceae</taxon>
        <taxon>Fusarium</taxon>
        <taxon>Fusarium solani species complex</taxon>
    </lineage>
</organism>
<dbReference type="GO" id="GO:0008270">
    <property type="term" value="F:zinc ion binding"/>
    <property type="evidence" value="ECO:0007669"/>
    <property type="project" value="InterPro"/>
</dbReference>
<dbReference type="SUPFAM" id="SSF57701">
    <property type="entry name" value="Zn2/Cys6 DNA-binding domain"/>
    <property type="match status" value="1"/>
</dbReference>
<evidence type="ECO:0000256" key="4">
    <source>
        <dbReference type="SAM" id="MobiDB-lite"/>
    </source>
</evidence>
<dbReference type="PROSITE" id="PS50048">
    <property type="entry name" value="ZN2_CY6_FUNGAL_2"/>
    <property type="match status" value="1"/>
</dbReference>
<reference evidence="6 7" key="1">
    <citation type="submission" date="2017-06" db="EMBL/GenBank/DDBJ databases">
        <title>Cmopartive genomic analysis of Ambrosia Fusariam Clade fungi.</title>
        <authorList>
            <person name="Stajich J.E."/>
            <person name="Carrillo J."/>
            <person name="Kijimoto T."/>
            <person name="Eskalen A."/>
            <person name="O'Donnell K."/>
            <person name="Kasson M."/>
        </authorList>
    </citation>
    <scope>NUCLEOTIDE SEQUENCE [LARGE SCALE GENOMIC DNA]</scope>
    <source>
        <strain evidence="6 7">NRRL 20438</strain>
    </source>
</reference>
<keyword evidence="2" id="KW-0539">Nucleus</keyword>
<feature type="region of interest" description="Disordered" evidence="4">
    <location>
        <begin position="61"/>
        <end position="81"/>
    </location>
</feature>
<dbReference type="Pfam" id="PF00172">
    <property type="entry name" value="Zn_clus"/>
    <property type="match status" value="1"/>
</dbReference>
<evidence type="ECO:0000256" key="2">
    <source>
        <dbReference type="ARBA" id="ARBA00023242"/>
    </source>
</evidence>
<dbReference type="PANTHER" id="PTHR37534">
    <property type="entry name" value="TRANSCRIPTIONAL ACTIVATOR PROTEIN UGA3"/>
    <property type="match status" value="1"/>
</dbReference>
<dbReference type="InterPro" id="IPR036864">
    <property type="entry name" value="Zn2-C6_fun-type_DNA-bd_sf"/>
</dbReference>
<keyword evidence="3" id="KW-0175">Coiled coil</keyword>